<dbReference type="PANTHER" id="PTHR46082:SF11">
    <property type="entry name" value="AAA+ ATPASE DOMAIN-CONTAINING PROTEIN-RELATED"/>
    <property type="match status" value="1"/>
</dbReference>
<reference evidence="4 5" key="1">
    <citation type="journal article" date="2018" name="Nat. Ecol. Evol.">
        <title>Pezizomycetes genomes reveal the molecular basis of ectomycorrhizal truffle lifestyle.</title>
        <authorList>
            <person name="Murat C."/>
            <person name="Payen T."/>
            <person name="Noel B."/>
            <person name="Kuo A."/>
            <person name="Morin E."/>
            <person name="Chen J."/>
            <person name="Kohler A."/>
            <person name="Krizsan K."/>
            <person name="Balestrini R."/>
            <person name="Da Silva C."/>
            <person name="Montanini B."/>
            <person name="Hainaut M."/>
            <person name="Levati E."/>
            <person name="Barry K.W."/>
            <person name="Belfiori B."/>
            <person name="Cichocki N."/>
            <person name="Clum A."/>
            <person name="Dockter R.B."/>
            <person name="Fauchery L."/>
            <person name="Guy J."/>
            <person name="Iotti M."/>
            <person name="Le Tacon F."/>
            <person name="Lindquist E.A."/>
            <person name="Lipzen A."/>
            <person name="Malagnac F."/>
            <person name="Mello A."/>
            <person name="Molinier V."/>
            <person name="Miyauchi S."/>
            <person name="Poulain J."/>
            <person name="Riccioni C."/>
            <person name="Rubini A."/>
            <person name="Sitrit Y."/>
            <person name="Splivallo R."/>
            <person name="Traeger S."/>
            <person name="Wang M."/>
            <person name="Zifcakova L."/>
            <person name="Wipf D."/>
            <person name="Zambonelli A."/>
            <person name="Paolocci F."/>
            <person name="Nowrousian M."/>
            <person name="Ottonello S."/>
            <person name="Baldrian P."/>
            <person name="Spatafora J.W."/>
            <person name="Henrissat B."/>
            <person name="Nagy L.G."/>
            <person name="Aury J.M."/>
            <person name="Wincker P."/>
            <person name="Grigoriev I.V."/>
            <person name="Bonfante P."/>
            <person name="Martin F.M."/>
        </authorList>
    </citation>
    <scope>NUCLEOTIDE SEQUENCE [LARGE SCALE GENOMIC DNA]</scope>
    <source>
        <strain evidence="4 5">RN42</strain>
    </source>
</reference>
<dbReference type="InterPro" id="IPR000845">
    <property type="entry name" value="Nucleoside_phosphorylase_d"/>
</dbReference>
<dbReference type="Pfam" id="PF13424">
    <property type="entry name" value="TPR_12"/>
    <property type="match status" value="3"/>
</dbReference>
<evidence type="ECO:0000259" key="2">
    <source>
        <dbReference type="Pfam" id="PF00931"/>
    </source>
</evidence>
<dbReference type="STRING" id="1160509.A0A3N4I8G6"/>
<evidence type="ECO:0000259" key="3">
    <source>
        <dbReference type="Pfam" id="PF01048"/>
    </source>
</evidence>
<dbReference type="InterPro" id="IPR053137">
    <property type="entry name" value="NLR-like"/>
</dbReference>
<evidence type="ECO:0008006" key="6">
    <source>
        <dbReference type="Google" id="ProtNLM"/>
    </source>
</evidence>
<sequence length="1297" mass="146644">MTCDRLAFPSFAPYNHTFMSIHHFKMESTNALDEEYQSLSIEVTARDKPVAMESTIVSQYDNHEYSVGWICPLSVEMEAARYILDKEHGRPKSQHGQDQNVYRLGEICGHKVVLVTLPEMGPTATTRVASNIRLTFERLRFGLLVGIGGGIPGSVDIRLGDVVVGIPTEAHSGVIQFDRGKAEKDGFRRTGSLNSPPQVLLSAVAALRSGSSAGQLLDLAEAKLQTMQGIDAAKRKQFLHQGAEHDVLFQQDYEHSDSTQPCTACDKCRAAERSSRENNNPVVHYGLIASGNQVIKDAKTRERLRTDLNAICVEMEACGAMQEFPCLVIRGICDYSDSHKNKIWQPYAALMAATFARELLKITAVTAPTSSPQNKPEGKWYVPFGRNPRFLGRGPLVNKLKSKLCAPNAQNCRKAAVSGLGGIGKSQIALELAYTVKEKHPEWSVFWVYAATADSFEQSYLEIGRKLLLPHLDGKQENIKALVQRALGQEDSGRWLLIVDNADDFDLWLGKTVDSSGKPTKLAQYIPECNNGSIFYTTRNLKIATQLVGKEVERVDKLEEGVAMEILRGALCIPEGLDEAKQREAAVKLLHQLDYVPLAMVQAASFINQNGCTVSEYLELFDESEENVIEVLSEDFEDEGRYTTDPDSYTNAIATTWLVSFRHIQKQDPLAVEYLSLMACLEPDRIPDSLLKFKPPPPKLKVTSAIGTLLAYSFIAELPPSDQDTLYNFKFYSLHRLVSMVTRSWLRRQEESLDRWGGVVIKRLGGTFPAYTNKISPREYWELGSLYFPHALRALNRDSSDQNKDKLMLLLEVGIWLSVASDRNREASSFLLRAWSGWRVLFGDKHHRTIYCRYWLGSVYRLFQQLDNAEKIQKENLQALEELLELPDAPDTGYLEDTIVRVRDELAYIYRGKGHNDKAESIQKEIFESRKSSRGDEHPATIGALADLLDTMQAQGRYAEAEPLAERLIDTSIRVLGKDHQASIYSLSILSQIYSTTGRFHEARKLANEILDVEIAAKGDESPRVCTAKFQLANIAYMEGRIEEALSILLPAIDVRKKLLGGEETETIRAMETVGDCLDLTGRLEEAEVWRRRTLYSARKFYGEEHPVFIRVMGGLGRTLSNMGRLEESEQVLQQSVVLSKKVQGYEHPGTLSIMCELSDTLSGLERYEELEQLLWEIIPFQKRVKGEEHVDTLTSMYNVAWIWWKQRRHFEKSRDLLRQVFETRRRALGDTHADTLETEELLAEVRAELEAQVTSDLPSDEGYDDLASNEDNSEQQIQNTTRRLRHQQERKRQRLR</sequence>
<protein>
    <recommendedName>
        <fullName evidence="6">Purine and uridine phosphorylase</fullName>
    </recommendedName>
</protein>
<dbReference type="InterPro" id="IPR035994">
    <property type="entry name" value="Nucleoside_phosphorylase_sf"/>
</dbReference>
<dbReference type="SUPFAM" id="SSF52540">
    <property type="entry name" value="P-loop containing nucleoside triphosphate hydrolases"/>
    <property type="match status" value="1"/>
</dbReference>
<dbReference type="SUPFAM" id="SSF53167">
    <property type="entry name" value="Purine and uridine phosphorylases"/>
    <property type="match status" value="1"/>
</dbReference>
<evidence type="ECO:0000256" key="1">
    <source>
        <dbReference type="SAM" id="MobiDB-lite"/>
    </source>
</evidence>
<dbReference type="PANTHER" id="PTHR46082">
    <property type="entry name" value="ATP/GTP-BINDING PROTEIN-RELATED"/>
    <property type="match status" value="1"/>
</dbReference>
<proteinExistence type="predicted"/>
<name>A0A3N4I8G6_ASCIM</name>
<feature type="region of interest" description="Disordered" evidence="1">
    <location>
        <begin position="1257"/>
        <end position="1297"/>
    </location>
</feature>
<dbReference type="OrthoDB" id="1658288at2759"/>
<dbReference type="Proteomes" id="UP000275078">
    <property type="component" value="Unassembled WGS sequence"/>
</dbReference>
<dbReference type="Gene3D" id="1.25.40.10">
    <property type="entry name" value="Tetratricopeptide repeat domain"/>
    <property type="match status" value="3"/>
</dbReference>
<dbReference type="Pfam" id="PF00931">
    <property type="entry name" value="NB-ARC"/>
    <property type="match status" value="1"/>
</dbReference>
<evidence type="ECO:0000313" key="5">
    <source>
        <dbReference type="Proteomes" id="UP000275078"/>
    </source>
</evidence>
<dbReference type="InterPro" id="IPR011990">
    <property type="entry name" value="TPR-like_helical_dom_sf"/>
</dbReference>
<evidence type="ECO:0000313" key="4">
    <source>
        <dbReference type="EMBL" id="RPA82372.1"/>
    </source>
</evidence>
<dbReference type="GO" id="GO:0043531">
    <property type="term" value="F:ADP binding"/>
    <property type="evidence" value="ECO:0007669"/>
    <property type="project" value="InterPro"/>
</dbReference>
<dbReference type="Gene3D" id="3.40.50.300">
    <property type="entry name" value="P-loop containing nucleotide triphosphate hydrolases"/>
    <property type="match status" value="1"/>
</dbReference>
<gene>
    <name evidence="4" type="ORF">BJ508DRAFT_361306</name>
</gene>
<dbReference type="Pfam" id="PF01048">
    <property type="entry name" value="PNP_UDP_1"/>
    <property type="match status" value="1"/>
</dbReference>
<organism evidence="4 5">
    <name type="scientific">Ascobolus immersus RN42</name>
    <dbReference type="NCBI Taxonomy" id="1160509"/>
    <lineage>
        <taxon>Eukaryota</taxon>
        <taxon>Fungi</taxon>
        <taxon>Dikarya</taxon>
        <taxon>Ascomycota</taxon>
        <taxon>Pezizomycotina</taxon>
        <taxon>Pezizomycetes</taxon>
        <taxon>Pezizales</taxon>
        <taxon>Ascobolaceae</taxon>
        <taxon>Ascobolus</taxon>
    </lineage>
</organism>
<feature type="compositionally biased region" description="Acidic residues" evidence="1">
    <location>
        <begin position="1259"/>
        <end position="1274"/>
    </location>
</feature>
<dbReference type="Pfam" id="PF13374">
    <property type="entry name" value="TPR_10"/>
    <property type="match status" value="1"/>
</dbReference>
<feature type="domain" description="Nucleoside phosphorylase" evidence="3">
    <location>
        <begin position="70"/>
        <end position="338"/>
    </location>
</feature>
<dbReference type="InterPro" id="IPR027417">
    <property type="entry name" value="P-loop_NTPase"/>
</dbReference>
<accession>A0A3N4I8G6</accession>
<dbReference type="SUPFAM" id="SSF48452">
    <property type="entry name" value="TPR-like"/>
    <property type="match status" value="2"/>
</dbReference>
<feature type="domain" description="NB-ARC" evidence="2">
    <location>
        <begin position="397"/>
        <end position="567"/>
    </location>
</feature>
<dbReference type="GO" id="GO:0003824">
    <property type="term" value="F:catalytic activity"/>
    <property type="evidence" value="ECO:0007669"/>
    <property type="project" value="InterPro"/>
</dbReference>
<dbReference type="GO" id="GO:0009116">
    <property type="term" value="P:nucleoside metabolic process"/>
    <property type="evidence" value="ECO:0007669"/>
    <property type="project" value="InterPro"/>
</dbReference>
<keyword evidence="5" id="KW-1185">Reference proteome</keyword>
<dbReference type="EMBL" id="ML119672">
    <property type="protein sequence ID" value="RPA82372.1"/>
    <property type="molecule type" value="Genomic_DNA"/>
</dbReference>
<feature type="compositionally biased region" description="Basic residues" evidence="1">
    <location>
        <begin position="1283"/>
        <end position="1297"/>
    </location>
</feature>
<dbReference type="InterPro" id="IPR002182">
    <property type="entry name" value="NB-ARC"/>
</dbReference>
<dbReference type="Gene3D" id="3.40.50.1580">
    <property type="entry name" value="Nucleoside phosphorylase domain"/>
    <property type="match status" value="1"/>
</dbReference>